<feature type="domain" description="Peptidase S9 prolyl oligopeptidase catalytic" evidence="6">
    <location>
        <begin position="497"/>
        <end position="709"/>
    </location>
</feature>
<dbReference type="InterPro" id="IPR051543">
    <property type="entry name" value="Serine_Peptidase_S9A"/>
</dbReference>
<dbReference type="GO" id="GO:0004252">
    <property type="term" value="F:serine-type endopeptidase activity"/>
    <property type="evidence" value="ECO:0007669"/>
    <property type="project" value="UniProtKB-EC"/>
</dbReference>
<evidence type="ECO:0000259" key="6">
    <source>
        <dbReference type="Pfam" id="PF00326"/>
    </source>
</evidence>
<sequence length="724" mass="83231">MRYFISPKINAGNCLIPSIIYLGLFSFSLFAGAAEMTEPTPPLAEKHPYQLTLHSETRVDNYYWLRDDDRKDKKVIDYLKAENSYAESILKSTTALQDTLYQEMLERVNQQDQSVPYNLNGYSYQESYQPGKEYAQYQRQREVPDAEWEVLLDANQRAQGHDYYKLGGLSVSRDNQRMAVAEDTLSRRQYSIHLKQIADTQWSDEVIHDTSGNMVWANDNNTLFYVRNHPQTLLPYQVFRHQYGTPAENDVLVYQENDDSYYLSLSPSTSRRYILINISSTATSETRLLDANQPQQAPTIFSARKTGREYYIDHFNDQFYIRSNHQHPNFGLYQTASGEASWTTLIAPEDSKDVENFVLFRDWLVVAEREQGLTHIRKINWQSQQQQQLTVEDPTYMAWLAYNPEPDSHVLRYRYSSMTTPTSTYQWDMISGEKILLKQQEVKNFNRDEYQSQRIWVTARDGVLVPASLVYRKSLFKKGHNPLLAYAYGAYGMSMDPSFSANRLSLLDRGFIFTLIHVRGGGELGQRWYKQGKLAQKENSFNDFIDVTKGLLQQGFGQPERLYAMGGSAGGLLIGAVINQEPTLFNAVVAQVPFVDVVTTMSDTSIPLTTNEYGEWGNPEKLADYKVMRAYSPYDNISSKNYPNLLVTSGLHDSQVQYWEPAKWVAKLREFNRGNNIVLLTTDMSAGHGGKSGRLSRLKNSAQEYTFILAMDEKLKSFHIKNVE</sequence>
<comment type="similarity">
    <text evidence="1">Belongs to the peptidase S9A family.</text>
</comment>
<accession>A0ABP1Y6I5</accession>
<evidence type="ECO:0000313" key="9">
    <source>
        <dbReference type="Proteomes" id="UP000040578"/>
    </source>
</evidence>
<evidence type="ECO:0000256" key="2">
    <source>
        <dbReference type="ARBA" id="ARBA00022670"/>
    </source>
</evidence>
<dbReference type="Pfam" id="PF00326">
    <property type="entry name" value="Peptidase_S9"/>
    <property type="match status" value="1"/>
</dbReference>
<keyword evidence="2" id="KW-0645">Protease</keyword>
<dbReference type="Gene3D" id="3.40.50.1820">
    <property type="entry name" value="alpha/beta hydrolase"/>
    <property type="match status" value="1"/>
</dbReference>
<feature type="domain" description="Peptidase S9A N-terminal" evidence="7">
    <location>
        <begin position="41"/>
        <end position="440"/>
    </location>
</feature>
<keyword evidence="5" id="KW-0812">Transmembrane</keyword>
<keyword evidence="5" id="KW-1133">Transmembrane helix</keyword>
<evidence type="ECO:0000256" key="5">
    <source>
        <dbReference type="SAM" id="Phobius"/>
    </source>
</evidence>
<organism evidence="8 9">
    <name type="scientific">Yersinia nurmii</name>
    <dbReference type="NCBI Taxonomy" id="685706"/>
    <lineage>
        <taxon>Bacteria</taxon>
        <taxon>Pseudomonadati</taxon>
        <taxon>Pseudomonadota</taxon>
        <taxon>Gammaproteobacteria</taxon>
        <taxon>Enterobacterales</taxon>
        <taxon>Yersiniaceae</taxon>
        <taxon>Yersinia</taxon>
    </lineage>
</organism>
<keyword evidence="9" id="KW-1185">Reference proteome</keyword>
<dbReference type="EC" id="3.4.21.83" evidence="8"/>
<keyword evidence="5" id="KW-0472">Membrane</keyword>
<dbReference type="PANTHER" id="PTHR11757">
    <property type="entry name" value="PROTEASE FAMILY S9A OLIGOPEPTIDASE"/>
    <property type="match status" value="1"/>
</dbReference>
<protein>
    <submittedName>
        <fullName evidence="8">Oligopeptidase B</fullName>
        <ecNumber evidence="8">3.4.21.83</ecNumber>
    </submittedName>
</protein>
<dbReference type="PRINTS" id="PR00862">
    <property type="entry name" value="PROLIGOPTASE"/>
</dbReference>
<keyword evidence="4" id="KW-0720">Serine protease</keyword>
<dbReference type="InterPro" id="IPR023302">
    <property type="entry name" value="Pept_S9A_N"/>
</dbReference>
<evidence type="ECO:0000256" key="3">
    <source>
        <dbReference type="ARBA" id="ARBA00022801"/>
    </source>
</evidence>
<feature type="transmembrane region" description="Helical" evidence="5">
    <location>
        <begin position="12"/>
        <end position="34"/>
    </location>
</feature>
<dbReference type="SUPFAM" id="SSF50993">
    <property type="entry name" value="Peptidase/esterase 'gauge' domain"/>
    <property type="match status" value="1"/>
</dbReference>
<dbReference type="Gene3D" id="2.130.10.120">
    <property type="entry name" value="Prolyl oligopeptidase, N-terminal domain"/>
    <property type="match status" value="1"/>
</dbReference>
<dbReference type="EMBL" id="CPYD01000002">
    <property type="protein sequence ID" value="CNE07652.1"/>
    <property type="molecule type" value="Genomic_DNA"/>
</dbReference>
<reference evidence="8 9" key="1">
    <citation type="submission" date="2015-03" db="EMBL/GenBank/DDBJ databases">
        <authorList>
            <consortium name="Pathogen Informatics"/>
            <person name="Murphy D."/>
        </authorList>
    </citation>
    <scope>NUCLEOTIDE SEQUENCE [LARGE SCALE GENOMIC DNA]</scope>
    <source>
        <strain evidence="9">type strain: CIP110231</strain>
    </source>
</reference>
<keyword evidence="3 8" id="KW-0378">Hydrolase</keyword>
<dbReference type="InterPro" id="IPR029058">
    <property type="entry name" value="AB_hydrolase_fold"/>
</dbReference>
<dbReference type="Proteomes" id="UP000040578">
    <property type="component" value="Unassembled WGS sequence"/>
</dbReference>
<evidence type="ECO:0000313" key="8">
    <source>
        <dbReference type="EMBL" id="CNE07652.1"/>
    </source>
</evidence>
<proteinExistence type="inferred from homology"/>
<dbReference type="Pfam" id="PF02897">
    <property type="entry name" value="Peptidase_S9_N"/>
    <property type="match status" value="1"/>
</dbReference>
<comment type="caution">
    <text evidence="8">The sequence shown here is derived from an EMBL/GenBank/DDBJ whole genome shotgun (WGS) entry which is preliminary data.</text>
</comment>
<evidence type="ECO:0000256" key="1">
    <source>
        <dbReference type="ARBA" id="ARBA00005228"/>
    </source>
</evidence>
<gene>
    <name evidence="8" type="primary">ptrB_1</name>
    <name evidence="8" type="ORF">ERS137967_00677</name>
</gene>
<dbReference type="InterPro" id="IPR002470">
    <property type="entry name" value="Peptidase_S9A"/>
</dbReference>
<evidence type="ECO:0000256" key="4">
    <source>
        <dbReference type="ARBA" id="ARBA00022825"/>
    </source>
</evidence>
<dbReference type="InterPro" id="IPR001375">
    <property type="entry name" value="Peptidase_S9_cat"/>
</dbReference>
<name>A0ABP1Y6I5_9GAMM</name>
<dbReference type="PANTHER" id="PTHR11757:SF19">
    <property type="entry name" value="PROLYL ENDOPEPTIDASE-LIKE"/>
    <property type="match status" value="1"/>
</dbReference>
<dbReference type="SUPFAM" id="SSF53474">
    <property type="entry name" value="alpha/beta-Hydrolases"/>
    <property type="match status" value="1"/>
</dbReference>
<evidence type="ECO:0000259" key="7">
    <source>
        <dbReference type="Pfam" id="PF02897"/>
    </source>
</evidence>